<evidence type="ECO:0000313" key="10">
    <source>
        <dbReference type="EMBL" id="AIY65229.1"/>
    </source>
</evidence>
<dbReference type="PANTHER" id="PTHR48111">
    <property type="entry name" value="REGULATOR OF RPOS"/>
    <property type="match status" value="1"/>
</dbReference>
<dbReference type="InterPro" id="IPR001867">
    <property type="entry name" value="OmpR/PhoB-type_DNA-bd"/>
</dbReference>
<sequence length="223" mass="24850">MLILFVEDDRALAANTIDFLNNEGIEVDFADSVHAAKEISSKQEYDAIVLDIGLPDGTGFVLATHFTAAQPDTPIIFLTAEAALDNKLLAFSLGALDYLTKPFELAELTIRLKLLKAKKPSIRSKPFVLGDLTIDLQQRIATRSKRVITLSPQQWQLLTLLINHYPAPVSKAIILEKLWPDNNVTPDMYKTLVSRLRNNISHQQETPLLHTIKGVGVVLRETN</sequence>
<feature type="domain" description="OmpR/PhoB-type" evidence="9">
    <location>
        <begin position="124"/>
        <end position="221"/>
    </location>
</feature>
<keyword evidence="4 7" id="KW-0238">DNA-binding</keyword>
<keyword evidence="1 6" id="KW-0597">Phosphoprotein</keyword>
<dbReference type="PANTHER" id="PTHR48111:SF22">
    <property type="entry name" value="REGULATOR OF RPOS"/>
    <property type="match status" value="1"/>
</dbReference>
<dbReference type="InterPro" id="IPR011006">
    <property type="entry name" value="CheY-like_superfamily"/>
</dbReference>
<dbReference type="SMART" id="SM00862">
    <property type="entry name" value="Trans_reg_C"/>
    <property type="match status" value="1"/>
</dbReference>
<dbReference type="CDD" id="cd00383">
    <property type="entry name" value="trans_reg_C"/>
    <property type="match status" value="1"/>
</dbReference>
<dbReference type="SUPFAM" id="SSF52172">
    <property type="entry name" value="CheY-like"/>
    <property type="match status" value="1"/>
</dbReference>
<keyword evidence="3" id="KW-0805">Transcription regulation</keyword>
<keyword evidence="11" id="KW-1185">Reference proteome</keyword>
<evidence type="ECO:0000256" key="3">
    <source>
        <dbReference type="ARBA" id="ARBA00023015"/>
    </source>
</evidence>
<dbReference type="PROSITE" id="PS50110">
    <property type="entry name" value="RESPONSE_REGULATORY"/>
    <property type="match status" value="1"/>
</dbReference>
<dbReference type="GO" id="GO:0005829">
    <property type="term" value="C:cytosol"/>
    <property type="evidence" value="ECO:0007669"/>
    <property type="project" value="TreeGrafter"/>
</dbReference>
<feature type="modified residue" description="4-aspartylphosphate" evidence="6">
    <location>
        <position position="51"/>
    </location>
</feature>
<evidence type="ECO:0000313" key="11">
    <source>
        <dbReference type="Proteomes" id="UP000030341"/>
    </source>
</evidence>
<proteinExistence type="predicted"/>
<evidence type="ECO:0000256" key="6">
    <source>
        <dbReference type="PROSITE-ProRule" id="PRU00169"/>
    </source>
</evidence>
<evidence type="ECO:0000256" key="4">
    <source>
        <dbReference type="ARBA" id="ARBA00023125"/>
    </source>
</evidence>
<reference evidence="10 11" key="1">
    <citation type="submission" date="2014-11" db="EMBL/GenBank/DDBJ databases">
        <title>Complete Genome Sequence of Pseudoalteromonas sp. Strain OCN003 Isolated from Kaneohe Bay, Oahu, Hawaii.</title>
        <authorList>
            <person name="Beurmann S."/>
            <person name="Videau P."/>
            <person name="Ushijima B."/>
            <person name="Smith A.M."/>
            <person name="Aeby G.S."/>
            <person name="Callahan S.M."/>
            <person name="Belcaid M."/>
        </authorList>
    </citation>
    <scope>NUCLEOTIDE SEQUENCE [LARGE SCALE GENOMIC DNA]</scope>
    <source>
        <strain evidence="10 11">OCN003</strain>
    </source>
</reference>
<dbReference type="EMBL" id="CP009888">
    <property type="protein sequence ID" value="AIY65229.1"/>
    <property type="molecule type" value="Genomic_DNA"/>
</dbReference>
<keyword evidence="2" id="KW-0902">Two-component regulatory system</keyword>
<dbReference type="InterPro" id="IPR039420">
    <property type="entry name" value="WalR-like"/>
</dbReference>
<feature type="DNA-binding region" description="OmpR/PhoB-type" evidence="7">
    <location>
        <begin position="124"/>
        <end position="221"/>
    </location>
</feature>
<evidence type="ECO:0000256" key="7">
    <source>
        <dbReference type="PROSITE-ProRule" id="PRU01091"/>
    </source>
</evidence>
<dbReference type="GO" id="GO:0000976">
    <property type="term" value="F:transcription cis-regulatory region binding"/>
    <property type="evidence" value="ECO:0007669"/>
    <property type="project" value="TreeGrafter"/>
</dbReference>
<dbReference type="Pfam" id="PF00486">
    <property type="entry name" value="Trans_reg_C"/>
    <property type="match status" value="1"/>
</dbReference>
<dbReference type="GO" id="GO:0032993">
    <property type="term" value="C:protein-DNA complex"/>
    <property type="evidence" value="ECO:0007669"/>
    <property type="project" value="TreeGrafter"/>
</dbReference>
<organism evidence="10 11">
    <name type="scientific">Pseudoalteromonas piratica</name>
    <dbReference type="NCBI Taxonomy" id="1348114"/>
    <lineage>
        <taxon>Bacteria</taxon>
        <taxon>Pseudomonadati</taxon>
        <taxon>Pseudomonadota</taxon>
        <taxon>Gammaproteobacteria</taxon>
        <taxon>Alteromonadales</taxon>
        <taxon>Pseudoalteromonadaceae</taxon>
        <taxon>Pseudoalteromonas</taxon>
    </lineage>
</organism>
<keyword evidence="5" id="KW-0804">Transcription</keyword>
<feature type="domain" description="Response regulatory" evidence="8">
    <location>
        <begin position="2"/>
        <end position="116"/>
    </location>
</feature>
<dbReference type="eggNOG" id="COG0745">
    <property type="taxonomic scope" value="Bacteria"/>
</dbReference>
<dbReference type="STRING" id="1348114.OM33_08685"/>
<dbReference type="InterPro" id="IPR036388">
    <property type="entry name" value="WH-like_DNA-bd_sf"/>
</dbReference>
<evidence type="ECO:0000256" key="2">
    <source>
        <dbReference type="ARBA" id="ARBA00023012"/>
    </source>
</evidence>
<dbReference type="RefSeq" id="WP_038640918.1">
    <property type="nucleotide sequence ID" value="NZ_CP009888.1"/>
</dbReference>
<dbReference type="OrthoDB" id="9802426at2"/>
<name>A0A0A7EF26_9GAMM</name>
<accession>A0A0A7EF26</accession>
<gene>
    <name evidence="10" type="ORF">OM33_08685</name>
</gene>
<dbReference type="SMART" id="SM00448">
    <property type="entry name" value="REC"/>
    <property type="match status" value="1"/>
</dbReference>
<dbReference type="GO" id="GO:0006355">
    <property type="term" value="P:regulation of DNA-templated transcription"/>
    <property type="evidence" value="ECO:0007669"/>
    <property type="project" value="InterPro"/>
</dbReference>
<evidence type="ECO:0000259" key="8">
    <source>
        <dbReference type="PROSITE" id="PS50110"/>
    </source>
</evidence>
<dbReference type="Pfam" id="PF00072">
    <property type="entry name" value="Response_reg"/>
    <property type="match status" value="1"/>
</dbReference>
<dbReference type="Gene3D" id="3.40.50.2300">
    <property type="match status" value="1"/>
</dbReference>
<dbReference type="AlphaFoldDB" id="A0A0A7EF26"/>
<dbReference type="GO" id="GO:0000156">
    <property type="term" value="F:phosphorelay response regulator activity"/>
    <property type="evidence" value="ECO:0007669"/>
    <property type="project" value="TreeGrafter"/>
</dbReference>
<dbReference type="Proteomes" id="UP000030341">
    <property type="component" value="Chromosome 1"/>
</dbReference>
<evidence type="ECO:0000256" key="1">
    <source>
        <dbReference type="ARBA" id="ARBA00022553"/>
    </source>
</evidence>
<protein>
    <submittedName>
        <fullName evidence="10">Transcriptional regulator</fullName>
    </submittedName>
</protein>
<dbReference type="HOGENOM" id="CLU_000445_30_1_6"/>
<evidence type="ECO:0000256" key="5">
    <source>
        <dbReference type="ARBA" id="ARBA00023163"/>
    </source>
</evidence>
<evidence type="ECO:0000259" key="9">
    <source>
        <dbReference type="PROSITE" id="PS51755"/>
    </source>
</evidence>
<dbReference type="Gene3D" id="1.10.10.10">
    <property type="entry name" value="Winged helix-like DNA-binding domain superfamily/Winged helix DNA-binding domain"/>
    <property type="match status" value="1"/>
</dbReference>
<dbReference type="PROSITE" id="PS51755">
    <property type="entry name" value="OMPR_PHOB"/>
    <property type="match status" value="1"/>
</dbReference>
<dbReference type="KEGG" id="pseo:OM33_08685"/>
<dbReference type="InterPro" id="IPR001789">
    <property type="entry name" value="Sig_transdc_resp-reg_receiver"/>
</dbReference>